<sequence>MYSLQENDELVFQILSNPCQQSKISQDLVMDYASLETRTHHDPLNINNSQVNKRLPKRILGTTDNNIPDHKKDETAAAAPADDFKLRRIMHRDIERQRRREMSALYSSLRSLLPLQYVKGKRSVSDHMHEAVNYIKEMQANIKELEKRRDLLIKSSLPDSIPHGTGNFRSNNFTLSPDCVTVSPCLQGGIEILISVDCKSQSFPLSRVLRELLKQGINVVSCVSAKVNQRSLYTIQIEVCDMNNIDHQALQQKVIDLINVDL</sequence>
<dbReference type="AlphaFoldDB" id="A0A1S4BJR8"/>
<accession>A0A1S4BJR8</accession>
<reference evidence="10 11" key="2">
    <citation type="submission" date="2025-04" db="UniProtKB">
        <authorList>
            <consortium name="RefSeq"/>
        </authorList>
    </citation>
    <scope>IDENTIFICATION</scope>
</reference>
<gene>
    <name evidence="10 11" type="primary">LOC107809086</name>
</gene>
<dbReference type="GO" id="GO:0000981">
    <property type="term" value="F:DNA-binding transcription factor activity, RNA polymerase II-specific"/>
    <property type="evidence" value="ECO:0000318"/>
    <property type="project" value="GO_Central"/>
</dbReference>
<evidence type="ECO:0000256" key="5">
    <source>
        <dbReference type="ARBA" id="ARBA00023242"/>
    </source>
</evidence>
<evidence type="ECO:0000313" key="9">
    <source>
        <dbReference type="Proteomes" id="UP000790787"/>
    </source>
</evidence>
<organism evidence="11">
    <name type="scientific">Nicotiana tabacum</name>
    <name type="common">Common tobacco</name>
    <dbReference type="NCBI Taxonomy" id="4097"/>
    <lineage>
        <taxon>Eukaryota</taxon>
        <taxon>Viridiplantae</taxon>
        <taxon>Streptophyta</taxon>
        <taxon>Embryophyta</taxon>
        <taxon>Tracheophyta</taxon>
        <taxon>Spermatophyta</taxon>
        <taxon>Magnoliopsida</taxon>
        <taxon>eudicotyledons</taxon>
        <taxon>Gunneridae</taxon>
        <taxon>Pentapetalae</taxon>
        <taxon>asterids</taxon>
        <taxon>lamiids</taxon>
        <taxon>Solanales</taxon>
        <taxon>Solanaceae</taxon>
        <taxon>Nicotianoideae</taxon>
        <taxon>Nicotianeae</taxon>
        <taxon>Nicotiana</taxon>
    </lineage>
</organism>
<protein>
    <submittedName>
        <fullName evidence="10 11">Transcription factor bHLH36</fullName>
    </submittedName>
</protein>
<dbReference type="OMA" id="TRTHHDP"/>
<feature type="coiled-coil region" evidence="6">
    <location>
        <begin position="128"/>
        <end position="155"/>
    </location>
</feature>
<evidence type="ECO:0000256" key="1">
    <source>
        <dbReference type="ARBA" id="ARBA00004123"/>
    </source>
</evidence>
<dbReference type="GO" id="GO:0090575">
    <property type="term" value="C:RNA polymerase II transcription regulator complex"/>
    <property type="evidence" value="ECO:0000318"/>
    <property type="project" value="GO_Central"/>
</dbReference>
<evidence type="ECO:0000256" key="6">
    <source>
        <dbReference type="SAM" id="Coils"/>
    </source>
</evidence>
<dbReference type="PANTHER" id="PTHR13935:SF106">
    <property type="entry name" value="ACHAETE-SCUTE COMPLEX PROTEIN T5-RELATED"/>
    <property type="match status" value="1"/>
</dbReference>
<dbReference type="PaxDb" id="4097-A0A1S4BJR8"/>
<dbReference type="InterPro" id="IPR015660">
    <property type="entry name" value="MASH1/Ascl1a-like"/>
</dbReference>
<dbReference type="InterPro" id="IPR002912">
    <property type="entry name" value="ACT_dom"/>
</dbReference>
<dbReference type="GO" id="GO:0046983">
    <property type="term" value="F:protein dimerization activity"/>
    <property type="evidence" value="ECO:0007669"/>
    <property type="project" value="InterPro"/>
</dbReference>
<keyword evidence="4" id="KW-0804">Transcription</keyword>
<keyword evidence="5" id="KW-0539">Nucleus</keyword>
<name>A0A1S4BJR8_TOBAC</name>
<dbReference type="GeneID" id="107809086"/>
<evidence type="ECO:0000259" key="8">
    <source>
        <dbReference type="PROSITE" id="PS51671"/>
    </source>
</evidence>
<dbReference type="SMART" id="SM00353">
    <property type="entry name" value="HLH"/>
    <property type="match status" value="1"/>
</dbReference>
<evidence type="ECO:0000259" key="7">
    <source>
        <dbReference type="PROSITE" id="PS50888"/>
    </source>
</evidence>
<comment type="subcellular location">
    <subcellularLocation>
        <location evidence="1">Nucleus</location>
    </subcellularLocation>
</comment>
<evidence type="ECO:0000256" key="4">
    <source>
        <dbReference type="ARBA" id="ARBA00023163"/>
    </source>
</evidence>
<dbReference type="GO" id="GO:0006357">
    <property type="term" value="P:regulation of transcription by RNA polymerase II"/>
    <property type="evidence" value="ECO:0000318"/>
    <property type="project" value="GO_Central"/>
</dbReference>
<evidence type="ECO:0000256" key="3">
    <source>
        <dbReference type="ARBA" id="ARBA00023125"/>
    </source>
</evidence>
<dbReference type="SUPFAM" id="SSF47459">
    <property type="entry name" value="HLH, helix-loop-helix DNA-binding domain"/>
    <property type="match status" value="1"/>
</dbReference>
<evidence type="ECO:0000313" key="11">
    <source>
        <dbReference type="RefSeq" id="XP_016489168.1"/>
    </source>
</evidence>
<dbReference type="RefSeq" id="XP_016489167.1">
    <property type="nucleotide sequence ID" value="XM_016633681.1"/>
</dbReference>
<keyword evidence="6" id="KW-0175">Coiled coil</keyword>
<dbReference type="RefSeq" id="XP_016489168.1">
    <property type="nucleotide sequence ID" value="XM_016633682.1"/>
</dbReference>
<keyword evidence="3" id="KW-0238">DNA-binding</keyword>
<feature type="domain" description="BHLH" evidence="7">
    <location>
        <begin position="86"/>
        <end position="138"/>
    </location>
</feature>
<proteinExistence type="predicted"/>
<dbReference type="OrthoDB" id="1935281at2759"/>
<dbReference type="Proteomes" id="UP000790787">
    <property type="component" value="Chromosome 6"/>
</dbReference>
<dbReference type="CDD" id="cd18914">
    <property type="entry name" value="bHLH_AtORG2_like"/>
    <property type="match status" value="1"/>
</dbReference>
<dbReference type="GO" id="GO:0000977">
    <property type="term" value="F:RNA polymerase II transcription regulatory region sequence-specific DNA binding"/>
    <property type="evidence" value="ECO:0000318"/>
    <property type="project" value="GO_Central"/>
</dbReference>
<dbReference type="Pfam" id="PF00010">
    <property type="entry name" value="HLH"/>
    <property type="match status" value="1"/>
</dbReference>
<dbReference type="Gene3D" id="4.10.280.10">
    <property type="entry name" value="Helix-loop-helix DNA-binding domain"/>
    <property type="match status" value="1"/>
</dbReference>
<evidence type="ECO:0000313" key="10">
    <source>
        <dbReference type="RefSeq" id="XP_016489167.1"/>
    </source>
</evidence>
<dbReference type="InterPro" id="IPR036638">
    <property type="entry name" value="HLH_DNA-bd_sf"/>
</dbReference>
<evidence type="ECO:0000256" key="2">
    <source>
        <dbReference type="ARBA" id="ARBA00023015"/>
    </source>
</evidence>
<keyword evidence="2" id="KW-0805">Transcription regulation</keyword>
<dbReference type="KEGG" id="nta:107809086"/>
<keyword evidence="9" id="KW-1185">Reference proteome</keyword>
<dbReference type="PROSITE" id="PS50888">
    <property type="entry name" value="BHLH"/>
    <property type="match status" value="1"/>
</dbReference>
<dbReference type="InterPro" id="IPR011598">
    <property type="entry name" value="bHLH_dom"/>
</dbReference>
<feature type="domain" description="ACT" evidence="8">
    <location>
        <begin position="193"/>
        <end position="262"/>
    </location>
</feature>
<dbReference type="STRING" id="4097.A0A1S4BJR8"/>
<dbReference type="PROSITE" id="PS51671">
    <property type="entry name" value="ACT"/>
    <property type="match status" value="1"/>
</dbReference>
<reference key="1">
    <citation type="journal article" date="2014" name="Nat. Commun.">
        <title>The tobacco genome sequence and its comparison with those of tomato and potato.</title>
        <authorList>
            <person name="Sierro N."/>
            <person name="Battey J.N."/>
            <person name="Ouadi S."/>
            <person name="Bakaher N."/>
            <person name="Bovet L."/>
            <person name="Willig A."/>
            <person name="Goepfert S."/>
            <person name="Peitsch M.C."/>
            <person name="Ivanov N.V."/>
        </authorList>
    </citation>
    <scope>NUCLEOTIDE SEQUENCE [LARGE SCALE GENOMIC DNA]</scope>
    <source>
        <strain>cv. TN90</strain>
    </source>
</reference>
<dbReference type="PANTHER" id="PTHR13935">
    <property type="entry name" value="ACHAETE-SCUTE TRANSCRIPTION FACTOR-RELATED"/>
    <property type="match status" value="1"/>
</dbReference>